<dbReference type="EMBL" id="KI694492">
    <property type="protein sequence ID" value="ETM39665.1"/>
    <property type="molecule type" value="Genomic_DNA"/>
</dbReference>
<reference evidence="1" key="1">
    <citation type="submission" date="2013-11" db="EMBL/GenBank/DDBJ databases">
        <title>The Genome Sequence of Phytophthora parasitica IAC_01/95.</title>
        <authorList>
            <consortium name="The Broad Institute Genomics Platform"/>
            <person name="Russ C."/>
            <person name="Tyler B."/>
            <person name="Panabieres F."/>
            <person name="Shan W."/>
            <person name="Tripathy S."/>
            <person name="Grunwald N."/>
            <person name="Machado M."/>
            <person name="Johnson C.S."/>
            <person name="Arredondo F."/>
            <person name="Hong C."/>
            <person name="Coffey M."/>
            <person name="Young S.K."/>
            <person name="Zeng Q."/>
            <person name="Gargeya S."/>
            <person name="Fitzgerald M."/>
            <person name="Abouelleil A."/>
            <person name="Alvarado L."/>
            <person name="Chapman S.B."/>
            <person name="Gainer-Dewar J."/>
            <person name="Goldberg J."/>
            <person name="Griggs A."/>
            <person name="Gujja S."/>
            <person name="Hansen M."/>
            <person name="Howarth C."/>
            <person name="Imamovic A."/>
            <person name="Ireland A."/>
            <person name="Larimer J."/>
            <person name="McCowan C."/>
            <person name="Murphy C."/>
            <person name="Pearson M."/>
            <person name="Poon T.W."/>
            <person name="Priest M."/>
            <person name="Roberts A."/>
            <person name="Saif S."/>
            <person name="Shea T."/>
            <person name="Sykes S."/>
            <person name="Wortman J."/>
            <person name="Nusbaum C."/>
            <person name="Birren B."/>
        </authorList>
    </citation>
    <scope>NUCLEOTIDE SEQUENCE [LARGE SCALE GENOMIC DNA]</scope>
    <source>
        <strain evidence="1">IAC_01/95</strain>
    </source>
</reference>
<dbReference type="VEuPathDB" id="FungiDB:PPTG_14894"/>
<accession>W2MTN0</accession>
<gene>
    <name evidence="1" type="ORF">L914_14200</name>
</gene>
<sequence length="188" mass="20955">MSVALELAAEASEWAAVCRLVRSDRCNRFAVGRALLLAAKAGELDTAANICEAAEPVFADKVVLDLRRAKKLQLGFSATHRRLNDKAVTYNVNTTLIQAAENGEWNLVKKMFMVADRIASVIQATKVAIRIKRWDVVHAASFKRSPMQSIFWPPLLLEATNCNWGTNASTCWSGFRKMSRPRCVMNWG</sequence>
<dbReference type="Proteomes" id="UP000054532">
    <property type="component" value="Unassembled WGS sequence"/>
</dbReference>
<evidence type="ECO:0000313" key="1">
    <source>
        <dbReference type="EMBL" id="ETM39665.1"/>
    </source>
</evidence>
<name>W2MTN0_PHYNI</name>
<organism evidence="1">
    <name type="scientific">Phytophthora nicotianae</name>
    <name type="common">Potato buckeye rot agent</name>
    <name type="synonym">Phytophthora parasitica</name>
    <dbReference type="NCBI Taxonomy" id="4792"/>
    <lineage>
        <taxon>Eukaryota</taxon>
        <taxon>Sar</taxon>
        <taxon>Stramenopiles</taxon>
        <taxon>Oomycota</taxon>
        <taxon>Peronosporomycetes</taxon>
        <taxon>Peronosporales</taxon>
        <taxon>Peronosporaceae</taxon>
        <taxon>Phytophthora</taxon>
    </lineage>
</organism>
<dbReference type="AlphaFoldDB" id="W2MTN0"/>
<protein>
    <submittedName>
        <fullName evidence="1">Uncharacterized protein</fullName>
    </submittedName>
</protein>
<proteinExistence type="predicted"/>